<dbReference type="EMBL" id="NNAY01000718">
    <property type="protein sequence ID" value="OXU26808.1"/>
    <property type="molecule type" value="Genomic_DNA"/>
</dbReference>
<proteinExistence type="predicted"/>
<protein>
    <submittedName>
        <fullName evidence="1">Uncharacterized protein</fullName>
    </submittedName>
</protein>
<keyword evidence="2" id="KW-1185">Reference proteome</keyword>
<comment type="caution">
    <text evidence="1">The sequence shown here is derived from an EMBL/GenBank/DDBJ whole genome shotgun (WGS) entry which is preliminary data.</text>
</comment>
<evidence type="ECO:0000313" key="1">
    <source>
        <dbReference type="EMBL" id="OXU26808.1"/>
    </source>
</evidence>
<reference evidence="1 2" key="1">
    <citation type="journal article" date="2017" name="Curr. Biol.">
        <title>The Evolution of Venom by Co-option of Single-Copy Genes.</title>
        <authorList>
            <person name="Martinson E.O."/>
            <person name="Mrinalini"/>
            <person name="Kelkar Y.D."/>
            <person name="Chang C.H."/>
            <person name="Werren J.H."/>
        </authorList>
    </citation>
    <scope>NUCLEOTIDE SEQUENCE [LARGE SCALE GENOMIC DNA]</scope>
    <source>
        <strain evidence="1 2">Alberta</strain>
        <tissue evidence="1">Whole body</tissue>
    </source>
</reference>
<sequence>MALRTRIIVRTTNAVAAHFRFTCAWRYLSTPRVGISVARPEVINTRCGTTSIASSSLRVELCSREVVSPFSTKIGHTTHLHYRELTLL</sequence>
<name>A0A232F8L1_9HYME</name>
<dbReference type="AlphaFoldDB" id="A0A232F8L1"/>
<dbReference type="Proteomes" id="UP000215335">
    <property type="component" value="Unassembled WGS sequence"/>
</dbReference>
<evidence type="ECO:0000313" key="2">
    <source>
        <dbReference type="Proteomes" id="UP000215335"/>
    </source>
</evidence>
<gene>
    <name evidence="1" type="ORF">TSAR_005039</name>
</gene>
<accession>A0A232F8L1</accession>
<organism evidence="1 2">
    <name type="scientific">Trichomalopsis sarcophagae</name>
    <dbReference type="NCBI Taxonomy" id="543379"/>
    <lineage>
        <taxon>Eukaryota</taxon>
        <taxon>Metazoa</taxon>
        <taxon>Ecdysozoa</taxon>
        <taxon>Arthropoda</taxon>
        <taxon>Hexapoda</taxon>
        <taxon>Insecta</taxon>
        <taxon>Pterygota</taxon>
        <taxon>Neoptera</taxon>
        <taxon>Endopterygota</taxon>
        <taxon>Hymenoptera</taxon>
        <taxon>Apocrita</taxon>
        <taxon>Proctotrupomorpha</taxon>
        <taxon>Chalcidoidea</taxon>
        <taxon>Pteromalidae</taxon>
        <taxon>Pteromalinae</taxon>
        <taxon>Trichomalopsis</taxon>
    </lineage>
</organism>